<dbReference type="InterPro" id="IPR016300">
    <property type="entry name" value="ATPase_ArsA/GET3"/>
</dbReference>
<comment type="caution">
    <text evidence="3">The sequence shown here is derived from an EMBL/GenBank/DDBJ whole genome shotgun (WGS) entry which is preliminary data.</text>
</comment>
<name>A0A2T2WE15_9FIRM</name>
<proteinExistence type="inferred from homology"/>
<organism evidence="3 4">
    <name type="scientific">Sulfobacillus acidophilus</name>
    <dbReference type="NCBI Taxonomy" id="53633"/>
    <lineage>
        <taxon>Bacteria</taxon>
        <taxon>Bacillati</taxon>
        <taxon>Bacillota</taxon>
        <taxon>Clostridia</taxon>
        <taxon>Eubacteriales</taxon>
        <taxon>Clostridiales Family XVII. Incertae Sedis</taxon>
        <taxon>Sulfobacillus</taxon>
    </lineage>
</organism>
<dbReference type="GO" id="GO:0005524">
    <property type="term" value="F:ATP binding"/>
    <property type="evidence" value="ECO:0007669"/>
    <property type="project" value="InterPro"/>
</dbReference>
<comment type="similarity">
    <text evidence="1">Belongs to the arsA ATPase family.</text>
</comment>
<evidence type="ECO:0000259" key="2">
    <source>
        <dbReference type="Pfam" id="PF02374"/>
    </source>
</evidence>
<dbReference type="PANTHER" id="PTHR10803:SF3">
    <property type="entry name" value="ATPASE GET3"/>
    <property type="match status" value="1"/>
</dbReference>
<evidence type="ECO:0000313" key="3">
    <source>
        <dbReference type="EMBL" id="PSR20474.1"/>
    </source>
</evidence>
<dbReference type="Pfam" id="PF02374">
    <property type="entry name" value="ArsA_ATPase"/>
    <property type="match status" value="1"/>
</dbReference>
<evidence type="ECO:0000256" key="1">
    <source>
        <dbReference type="ARBA" id="ARBA00011040"/>
    </source>
</evidence>
<gene>
    <name evidence="3" type="ORF">C7B45_14745</name>
</gene>
<dbReference type="InterPro" id="IPR027417">
    <property type="entry name" value="P-loop_NTPase"/>
</dbReference>
<dbReference type="InterPro" id="IPR025723">
    <property type="entry name" value="ArsA/GET3_ATPase-like"/>
</dbReference>
<dbReference type="Proteomes" id="UP000241848">
    <property type="component" value="Unassembled WGS sequence"/>
</dbReference>
<dbReference type="Gene3D" id="3.40.50.300">
    <property type="entry name" value="P-loop containing nucleotide triphosphate hydrolases"/>
    <property type="match status" value="1"/>
</dbReference>
<feature type="domain" description="ArsA/GET3 Anion-transporting ATPase-like" evidence="2">
    <location>
        <begin position="13"/>
        <end position="290"/>
    </location>
</feature>
<accession>A0A2T2WE15</accession>
<reference evidence="3 4" key="1">
    <citation type="journal article" date="2014" name="BMC Genomics">
        <title>Comparison of environmental and isolate Sulfobacillus genomes reveals diverse carbon, sulfur, nitrogen, and hydrogen metabolisms.</title>
        <authorList>
            <person name="Justice N.B."/>
            <person name="Norman A."/>
            <person name="Brown C.T."/>
            <person name="Singh A."/>
            <person name="Thomas B.C."/>
            <person name="Banfield J.F."/>
        </authorList>
    </citation>
    <scope>NUCLEOTIDE SEQUENCE [LARGE SCALE GENOMIC DNA]</scope>
    <source>
        <strain evidence="3">AMDSBA3</strain>
    </source>
</reference>
<evidence type="ECO:0000313" key="4">
    <source>
        <dbReference type="Proteomes" id="UP000241848"/>
    </source>
</evidence>
<dbReference type="AlphaFoldDB" id="A0A2T2WE15"/>
<dbReference type="SUPFAM" id="SSF52540">
    <property type="entry name" value="P-loop containing nucleoside triphosphate hydrolases"/>
    <property type="match status" value="1"/>
</dbReference>
<sequence>MSSWSEPDMGQRIFLAGKGGVGKTTMAAAVAVRQARAGCDTLLLTTDPAAHTSLVLGTAVGEDPVAVPEVPHLAVARIDPVEATARYQADILRDAETRYAPETVARLREELNSPCTEEVAVFRRFLWALLTPDYDTVVFDTAPTGHTLRLLSLPLSYQQQLQVKAVGTEASRAVDDAETATMANALAVLRDPRQTVWAWVVYPEATPIREAQRAAAEMDALGIPPGWVVVNQVLPEAVCVHPLFRTRYTMQQRYLATLGDQFPGALLIPVPLMETDVVGLAAVEAVAAHLPPVDTISVG</sequence>
<dbReference type="PANTHER" id="PTHR10803">
    <property type="entry name" value="ARSENICAL PUMP-DRIVING ATPASE ARSENITE-TRANSLOCATING ATPASE"/>
    <property type="match status" value="1"/>
</dbReference>
<dbReference type="CDD" id="cd02035">
    <property type="entry name" value="ArsA"/>
    <property type="match status" value="1"/>
</dbReference>
<dbReference type="GO" id="GO:0016887">
    <property type="term" value="F:ATP hydrolysis activity"/>
    <property type="evidence" value="ECO:0007669"/>
    <property type="project" value="InterPro"/>
</dbReference>
<dbReference type="EMBL" id="PXYV01000061">
    <property type="protein sequence ID" value="PSR20474.1"/>
    <property type="molecule type" value="Genomic_DNA"/>
</dbReference>
<dbReference type="NCBIfam" id="TIGR00345">
    <property type="entry name" value="GET3_arsA_TRC40"/>
    <property type="match status" value="1"/>
</dbReference>
<protein>
    <submittedName>
        <fullName evidence="3">Arsenite transporter</fullName>
    </submittedName>
</protein>